<name>A0ABN0SUF1_9GAMM</name>
<protein>
    <submittedName>
        <fullName evidence="2">Uncharacterized protein</fullName>
    </submittedName>
</protein>
<evidence type="ECO:0000256" key="1">
    <source>
        <dbReference type="SAM" id="MobiDB-lite"/>
    </source>
</evidence>
<accession>A0ABN0SUF1</accession>
<comment type="caution">
    <text evidence="2">The sequence shown here is derived from an EMBL/GenBank/DDBJ whole genome shotgun (WGS) entry which is preliminary data.</text>
</comment>
<dbReference type="EMBL" id="BAAAFM010000001">
    <property type="protein sequence ID" value="GAA0200782.1"/>
    <property type="molecule type" value="Genomic_DNA"/>
</dbReference>
<gene>
    <name evidence="2" type="ORF">GCM10009123_05150</name>
</gene>
<feature type="compositionally biased region" description="Polar residues" evidence="1">
    <location>
        <begin position="234"/>
        <end position="250"/>
    </location>
</feature>
<dbReference type="Proteomes" id="UP001501221">
    <property type="component" value="Unassembled WGS sequence"/>
</dbReference>
<sequence length="268" mass="30726">MEELAKLFSDGHKVEILDGRLNISPEVVQSIDKDALLFEIATVTSTELLIYQSYSAGAYQGKYKGVTLQFNRSLSEQGAYAIFNANIVRQRNSKKGKKGERLPNGHFNVSENSEFYKFWKRCYLPRPASLTRFWERMGNLKKVILTGSYTKGERLDSKSLKPVDLSYIEIKECFNDCHTHKERINNAQATHKERIRPTHKEIDENHTEQGVQANQSTGNSKYGNKVIRECGNKGNDSISITTTKKSPQKQSNDEWLEDWEQFGMDSME</sequence>
<evidence type="ECO:0000313" key="3">
    <source>
        <dbReference type="Proteomes" id="UP001501221"/>
    </source>
</evidence>
<feature type="compositionally biased region" description="Polar residues" evidence="1">
    <location>
        <begin position="208"/>
        <end position="222"/>
    </location>
</feature>
<evidence type="ECO:0000313" key="2">
    <source>
        <dbReference type="EMBL" id="GAA0200782.1"/>
    </source>
</evidence>
<keyword evidence="3" id="KW-1185">Reference proteome</keyword>
<reference evidence="2 3" key="1">
    <citation type="journal article" date="2019" name="Int. J. Syst. Evol. Microbiol.">
        <title>The Global Catalogue of Microorganisms (GCM) 10K type strain sequencing project: providing services to taxonomists for standard genome sequencing and annotation.</title>
        <authorList>
            <consortium name="The Broad Institute Genomics Platform"/>
            <consortium name="The Broad Institute Genome Sequencing Center for Infectious Disease"/>
            <person name="Wu L."/>
            <person name="Ma J."/>
        </authorList>
    </citation>
    <scope>NUCLEOTIDE SEQUENCE [LARGE SCALE GENOMIC DNA]</scope>
    <source>
        <strain evidence="2 3">JCM 16211</strain>
    </source>
</reference>
<organism evidence="2 3">
    <name type="scientific">Kangiella japonica</name>
    <dbReference type="NCBI Taxonomy" id="647384"/>
    <lineage>
        <taxon>Bacteria</taxon>
        <taxon>Pseudomonadati</taxon>
        <taxon>Pseudomonadota</taxon>
        <taxon>Gammaproteobacteria</taxon>
        <taxon>Kangiellales</taxon>
        <taxon>Kangiellaceae</taxon>
        <taxon>Kangiella</taxon>
    </lineage>
</organism>
<feature type="region of interest" description="Disordered" evidence="1">
    <location>
        <begin position="206"/>
        <end position="268"/>
    </location>
</feature>
<dbReference type="RefSeq" id="WP_343986071.1">
    <property type="nucleotide sequence ID" value="NZ_BAAAFM010000001.1"/>
</dbReference>
<proteinExistence type="predicted"/>